<dbReference type="Proteomes" id="UP001233172">
    <property type="component" value="Unassembled WGS sequence"/>
</dbReference>
<name>A0AAD8BTM2_BIOPF</name>
<feature type="non-terminal residue" evidence="1">
    <location>
        <position position="1"/>
    </location>
</feature>
<comment type="caution">
    <text evidence="1">The sequence shown here is derived from an EMBL/GenBank/DDBJ whole genome shotgun (WGS) entry which is preliminary data.</text>
</comment>
<accession>A0AAD8BTM2</accession>
<protein>
    <submittedName>
        <fullName evidence="1">Zinc finger protein 85</fullName>
    </submittedName>
</protein>
<proteinExistence type="predicted"/>
<reference evidence="1" key="2">
    <citation type="submission" date="2023-04" db="EMBL/GenBank/DDBJ databases">
        <authorList>
            <person name="Bu L."/>
            <person name="Lu L."/>
            <person name="Laidemitt M.R."/>
            <person name="Zhang S.M."/>
            <person name="Mutuku M."/>
            <person name="Mkoji G."/>
            <person name="Steinauer M."/>
            <person name="Loker E.S."/>
        </authorList>
    </citation>
    <scope>NUCLEOTIDE SEQUENCE</scope>
    <source>
        <strain evidence="1">KasaAsao</strain>
        <tissue evidence="1">Whole Snail</tissue>
    </source>
</reference>
<evidence type="ECO:0000313" key="2">
    <source>
        <dbReference type="Proteomes" id="UP001233172"/>
    </source>
</evidence>
<organism evidence="1 2">
    <name type="scientific">Biomphalaria pfeifferi</name>
    <name type="common">Bloodfluke planorb</name>
    <name type="synonym">Freshwater snail</name>
    <dbReference type="NCBI Taxonomy" id="112525"/>
    <lineage>
        <taxon>Eukaryota</taxon>
        <taxon>Metazoa</taxon>
        <taxon>Spiralia</taxon>
        <taxon>Lophotrochozoa</taxon>
        <taxon>Mollusca</taxon>
        <taxon>Gastropoda</taxon>
        <taxon>Heterobranchia</taxon>
        <taxon>Euthyneura</taxon>
        <taxon>Panpulmonata</taxon>
        <taxon>Hygrophila</taxon>
        <taxon>Lymnaeoidea</taxon>
        <taxon>Planorbidae</taxon>
        <taxon>Biomphalaria</taxon>
    </lineage>
</organism>
<reference evidence="1" key="1">
    <citation type="journal article" date="2023" name="PLoS Negl. Trop. Dis.">
        <title>A genome sequence for Biomphalaria pfeifferi, the major vector snail for the human-infecting parasite Schistosoma mansoni.</title>
        <authorList>
            <person name="Bu L."/>
            <person name="Lu L."/>
            <person name="Laidemitt M.R."/>
            <person name="Zhang S.M."/>
            <person name="Mutuku M."/>
            <person name="Mkoji G."/>
            <person name="Steinauer M."/>
            <person name="Loker E.S."/>
        </authorList>
    </citation>
    <scope>NUCLEOTIDE SEQUENCE</scope>
    <source>
        <strain evidence="1">KasaAsao</strain>
    </source>
</reference>
<evidence type="ECO:0000313" key="1">
    <source>
        <dbReference type="EMBL" id="KAK0059574.1"/>
    </source>
</evidence>
<sequence>MDDLKQNMNECKNGIKIEKIDWSDTPENSFAGQTYELTLAEEAQGSEEQSHSRSMLDDMEKDFTNDLKNVLKIEKIGSTLHSVTHKMSSSLPTFEEEETQKQMMNWNEEMTLMQDMYARNTPNKDGYAENSKDEAHNFSYNRNQQLVNAEKKFDQFHRSTETFSASSKICNDKIYL</sequence>
<gene>
    <name evidence="1" type="ORF">Bpfe_011035</name>
</gene>
<dbReference type="EMBL" id="JASAOG010000041">
    <property type="protein sequence ID" value="KAK0059574.1"/>
    <property type="molecule type" value="Genomic_DNA"/>
</dbReference>
<keyword evidence="2" id="KW-1185">Reference proteome</keyword>
<dbReference type="AlphaFoldDB" id="A0AAD8BTM2"/>